<name>A0A9W8L5X5_9FUNG</name>
<dbReference type="Proteomes" id="UP001151516">
    <property type="component" value="Unassembled WGS sequence"/>
</dbReference>
<gene>
    <name evidence="1" type="ORF">IWW39_002089</name>
</gene>
<reference evidence="1" key="1">
    <citation type="submission" date="2022-07" db="EMBL/GenBank/DDBJ databases">
        <title>Phylogenomic reconstructions and comparative analyses of Kickxellomycotina fungi.</title>
        <authorList>
            <person name="Reynolds N.K."/>
            <person name="Stajich J.E."/>
            <person name="Barry K."/>
            <person name="Grigoriev I.V."/>
            <person name="Crous P."/>
            <person name="Smith M.E."/>
        </authorList>
    </citation>
    <scope>NUCLEOTIDE SEQUENCE</scope>
    <source>
        <strain evidence="1">CBS 109367</strain>
    </source>
</reference>
<comment type="caution">
    <text evidence="1">The sequence shown here is derived from an EMBL/GenBank/DDBJ whole genome shotgun (WGS) entry which is preliminary data.</text>
</comment>
<evidence type="ECO:0000313" key="1">
    <source>
        <dbReference type="EMBL" id="KAJ2688617.1"/>
    </source>
</evidence>
<dbReference type="EMBL" id="JANBTX010000042">
    <property type="protein sequence ID" value="KAJ2688617.1"/>
    <property type="molecule type" value="Genomic_DNA"/>
</dbReference>
<dbReference type="OrthoDB" id="2124108at2759"/>
<organism evidence="1 2">
    <name type="scientific">Coemansia spiralis</name>
    <dbReference type="NCBI Taxonomy" id="417178"/>
    <lineage>
        <taxon>Eukaryota</taxon>
        <taxon>Fungi</taxon>
        <taxon>Fungi incertae sedis</taxon>
        <taxon>Zoopagomycota</taxon>
        <taxon>Kickxellomycotina</taxon>
        <taxon>Kickxellomycetes</taxon>
        <taxon>Kickxellales</taxon>
        <taxon>Kickxellaceae</taxon>
        <taxon>Coemansia</taxon>
    </lineage>
</organism>
<protein>
    <submittedName>
        <fullName evidence="1">Uncharacterized protein</fullName>
    </submittedName>
</protein>
<sequence>MADTDNIDDIHGFFQFANVSDSDDDDGLFASAKPCKAEFDVHSINYTPKIDEDGWFDRSQTTDMTDWVNEHFGMDEITFTVQHLYFKGEYGRTADLCQQAVAAFAKKYESNLRAASMRELIEIGAKSAIRDDDMDKLEYFYNWYEQCGGKSPGFSGFRAEVLTKLGRLDQALEQHIDYLEQRSLDAQVWEQIGELLVSIGDSQPYAGTAVQTPWLRLALGAFFVSYSIIRVSRGWKTSELAIKRKQLQTGQLLKLATDTLRRIFPDVPQATSGGNREDEIWDKCKSEFALDEASKQRLLQSCAGRLATSVKWILAQVSLGSLDSAANEDDEERNAADL</sequence>
<evidence type="ECO:0000313" key="2">
    <source>
        <dbReference type="Proteomes" id="UP001151516"/>
    </source>
</evidence>
<proteinExistence type="predicted"/>
<dbReference type="AlphaFoldDB" id="A0A9W8L5X5"/>
<accession>A0A9W8L5X5</accession>
<keyword evidence="2" id="KW-1185">Reference proteome</keyword>